<accession>A0AAE0YKT2</accession>
<name>A0AAE0YKT2_9GAST</name>
<keyword evidence="3" id="KW-1185">Reference proteome</keyword>
<evidence type="ECO:0000256" key="1">
    <source>
        <dbReference type="SAM" id="MobiDB-lite"/>
    </source>
</evidence>
<feature type="region of interest" description="Disordered" evidence="1">
    <location>
        <begin position="65"/>
        <end position="87"/>
    </location>
</feature>
<dbReference type="EMBL" id="JAWDGP010005961">
    <property type="protein sequence ID" value="KAK3749119.1"/>
    <property type="molecule type" value="Genomic_DNA"/>
</dbReference>
<dbReference type="Proteomes" id="UP001283361">
    <property type="component" value="Unassembled WGS sequence"/>
</dbReference>
<proteinExistence type="predicted"/>
<gene>
    <name evidence="2" type="ORF">RRG08_002889</name>
</gene>
<reference evidence="2" key="1">
    <citation type="journal article" date="2023" name="G3 (Bethesda)">
        <title>A reference genome for the long-term kleptoplast-retaining sea slug Elysia crispata morphotype clarki.</title>
        <authorList>
            <person name="Eastman K.E."/>
            <person name="Pendleton A.L."/>
            <person name="Shaikh M.A."/>
            <person name="Suttiyut T."/>
            <person name="Ogas R."/>
            <person name="Tomko P."/>
            <person name="Gavelis G."/>
            <person name="Widhalm J.R."/>
            <person name="Wisecaver J.H."/>
        </authorList>
    </citation>
    <scope>NUCLEOTIDE SEQUENCE</scope>
    <source>
        <strain evidence="2">ECLA1</strain>
    </source>
</reference>
<evidence type="ECO:0000313" key="3">
    <source>
        <dbReference type="Proteomes" id="UP001283361"/>
    </source>
</evidence>
<comment type="caution">
    <text evidence="2">The sequence shown here is derived from an EMBL/GenBank/DDBJ whole genome shotgun (WGS) entry which is preliminary data.</text>
</comment>
<protein>
    <submittedName>
        <fullName evidence="2">Uncharacterized protein</fullName>
    </submittedName>
</protein>
<dbReference type="AlphaFoldDB" id="A0AAE0YKT2"/>
<organism evidence="2 3">
    <name type="scientific">Elysia crispata</name>
    <name type="common">lettuce slug</name>
    <dbReference type="NCBI Taxonomy" id="231223"/>
    <lineage>
        <taxon>Eukaryota</taxon>
        <taxon>Metazoa</taxon>
        <taxon>Spiralia</taxon>
        <taxon>Lophotrochozoa</taxon>
        <taxon>Mollusca</taxon>
        <taxon>Gastropoda</taxon>
        <taxon>Heterobranchia</taxon>
        <taxon>Euthyneura</taxon>
        <taxon>Panpulmonata</taxon>
        <taxon>Sacoglossa</taxon>
        <taxon>Placobranchoidea</taxon>
        <taxon>Plakobranchidae</taxon>
        <taxon>Elysia</taxon>
    </lineage>
</organism>
<evidence type="ECO:0000313" key="2">
    <source>
        <dbReference type="EMBL" id="KAK3749119.1"/>
    </source>
</evidence>
<sequence length="87" mass="9540">MKRGLPLEDDVIKAGERGNRWEGDGRDRAFTYTTLYLSNTGIQGNQLGSDPLASQASREVEWSNLTRTGSTQDKKNKLADVQPASNG</sequence>